<dbReference type="InterPro" id="IPR058923">
    <property type="entry name" value="RCC1-like_dom"/>
</dbReference>
<feature type="repeat" description="RCC1" evidence="2">
    <location>
        <begin position="41"/>
        <end position="94"/>
    </location>
</feature>
<dbReference type="Pfam" id="PF00415">
    <property type="entry name" value="RCC1"/>
    <property type="match status" value="2"/>
</dbReference>
<feature type="repeat" description="RCC1" evidence="2">
    <location>
        <begin position="330"/>
        <end position="397"/>
    </location>
</feature>
<evidence type="ECO:0000256" key="1">
    <source>
        <dbReference type="ARBA" id="ARBA00022737"/>
    </source>
</evidence>
<dbReference type="InterPro" id="IPR009091">
    <property type="entry name" value="RCC1/BLIP-II"/>
</dbReference>
<dbReference type="Proteomes" id="UP001177140">
    <property type="component" value="Unassembled WGS sequence"/>
</dbReference>
<evidence type="ECO:0000256" key="2">
    <source>
        <dbReference type="PROSITE-ProRule" id="PRU00235"/>
    </source>
</evidence>
<organism evidence="4 5">
    <name type="scientific">Papaver nudicaule</name>
    <name type="common">Iceland poppy</name>
    <dbReference type="NCBI Taxonomy" id="74823"/>
    <lineage>
        <taxon>Eukaryota</taxon>
        <taxon>Viridiplantae</taxon>
        <taxon>Streptophyta</taxon>
        <taxon>Embryophyta</taxon>
        <taxon>Tracheophyta</taxon>
        <taxon>Spermatophyta</taxon>
        <taxon>Magnoliopsida</taxon>
        <taxon>Ranunculales</taxon>
        <taxon>Papaveraceae</taxon>
        <taxon>Papaveroideae</taxon>
        <taxon>Papaver</taxon>
    </lineage>
</organism>
<evidence type="ECO:0000259" key="3">
    <source>
        <dbReference type="Pfam" id="PF25390"/>
    </source>
</evidence>
<dbReference type="PANTHER" id="PTHR22870">
    <property type="entry name" value="REGULATOR OF CHROMOSOME CONDENSATION"/>
    <property type="match status" value="1"/>
</dbReference>
<dbReference type="Gene3D" id="2.130.10.30">
    <property type="entry name" value="Regulator of chromosome condensation 1/beta-lactamase-inhibitor protein II"/>
    <property type="match status" value="2"/>
</dbReference>
<proteinExistence type="predicted"/>
<feature type="repeat" description="RCC1" evidence="2">
    <location>
        <begin position="277"/>
        <end position="329"/>
    </location>
</feature>
<feature type="repeat" description="RCC1" evidence="2">
    <location>
        <begin position="227"/>
        <end position="276"/>
    </location>
</feature>
<keyword evidence="1" id="KW-0677">Repeat</keyword>
<dbReference type="PROSITE" id="PS00626">
    <property type="entry name" value="RCC1_2"/>
    <property type="match status" value="2"/>
</dbReference>
<feature type="domain" description="RCC1-like" evidence="3">
    <location>
        <begin position="45"/>
        <end position="216"/>
    </location>
</feature>
<sequence length="400" mass="42529">MRWWMRCKLEVVPRSLVGFNQNRNGSLRWISTSEPGTTSKRFAALWGNGDFGRLGLGTPNSQWTPTVCTAFQDSNNSVCSISCGGAHTLFLSENGRVSATGLNDFGQLGISDKKAYTFDPLEVSSLPDEVIQISAGYYHSAAVTVNGELYMWGKNSSGQLGLGKSADKIVYSPTRVDWLKGTRIKKIALGSEHSVAITDDGAVLSWGAGGAGRLGHGHQSGYLGENGSLFLFGEKTVDKFGFGDAKSAQSPYVINELPSCHEVACGGYHTGVITSGGELYTWGSNENGCLGIGSSSLISLPRRVEGPLSEVRVCEIACGWKHSAAISDDGKIFTWGWGGSNGTFSVDGQSSGGQLGHGTDIDNFEPKVVSFNNNNENNVKAVQVSCGFNHTGAVFDYTSC</sequence>
<reference evidence="4" key="1">
    <citation type="submission" date="2022-03" db="EMBL/GenBank/DDBJ databases">
        <title>A functionally conserved STORR gene fusion in Papaver species that diverged 16.8 million years ago.</title>
        <authorList>
            <person name="Catania T."/>
        </authorList>
    </citation>
    <scope>NUCLEOTIDE SEQUENCE</scope>
    <source>
        <strain evidence="4">S-191538</strain>
    </source>
</reference>
<dbReference type="PANTHER" id="PTHR22870:SF395">
    <property type="entry name" value="UVB-RESISTANCE PROTEIN UVR8-RELATED"/>
    <property type="match status" value="1"/>
</dbReference>
<protein>
    <recommendedName>
        <fullName evidence="3">RCC1-like domain-containing protein</fullName>
    </recommendedName>
</protein>
<dbReference type="PRINTS" id="PR00633">
    <property type="entry name" value="RCCNDNSATION"/>
</dbReference>
<keyword evidence="5" id="KW-1185">Reference proteome</keyword>
<dbReference type="EMBL" id="JAJJMA010249860">
    <property type="protein sequence ID" value="MCL7043735.1"/>
    <property type="molecule type" value="Genomic_DNA"/>
</dbReference>
<dbReference type="SUPFAM" id="SSF50985">
    <property type="entry name" value="RCC1/BLIP-II"/>
    <property type="match status" value="1"/>
</dbReference>
<dbReference type="InterPro" id="IPR051210">
    <property type="entry name" value="Ub_ligase/GEF_domain"/>
</dbReference>
<feature type="repeat" description="RCC1" evidence="2">
    <location>
        <begin position="95"/>
        <end position="146"/>
    </location>
</feature>
<evidence type="ECO:0000313" key="5">
    <source>
        <dbReference type="Proteomes" id="UP001177140"/>
    </source>
</evidence>
<dbReference type="InterPro" id="IPR000408">
    <property type="entry name" value="Reg_chr_condens"/>
</dbReference>
<name>A0AA41VM88_PAPNU</name>
<dbReference type="PROSITE" id="PS50012">
    <property type="entry name" value="RCC1_3"/>
    <property type="match status" value="6"/>
</dbReference>
<evidence type="ECO:0000313" key="4">
    <source>
        <dbReference type="EMBL" id="MCL7043735.1"/>
    </source>
</evidence>
<dbReference type="Pfam" id="PF25390">
    <property type="entry name" value="WD40_RLD"/>
    <property type="match status" value="1"/>
</dbReference>
<gene>
    <name evidence="4" type="ORF">MKW94_027387</name>
</gene>
<feature type="repeat" description="RCC1" evidence="2">
    <location>
        <begin position="147"/>
        <end position="200"/>
    </location>
</feature>
<comment type="caution">
    <text evidence="4">The sequence shown here is derived from an EMBL/GenBank/DDBJ whole genome shotgun (WGS) entry which is preliminary data.</text>
</comment>
<accession>A0AA41VM88</accession>
<dbReference type="AlphaFoldDB" id="A0AA41VM88"/>